<proteinExistence type="predicted"/>
<feature type="compositionally biased region" description="Basic and acidic residues" evidence="1">
    <location>
        <begin position="1"/>
        <end position="21"/>
    </location>
</feature>
<evidence type="ECO:0000256" key="1">
    <source>
        <dbReference type="SAM" id="MobiDB-lite"/>
    </source>
</evidence>
<gene>
    <name evidence="2" type="ORF">COCSUDRAFT_62923</name>
</gene>
<sequence length="134" mass="14479">MDPPDNEPHTQKLSKDPHEADIPDYPGINPKNQAEADAKDPRREPRGSDKAEKPPGNWPGMKTDRLSGDFPEDVPASTQRSGGDNTPPAEVKGGPTGGQFTEETDIKDVADPAGIKWGEKPDAPVDPKTAYQNR</sequence>
<evidence type="ECO:0000313" key="3">
    <source>
        <dbReference type="Proteomes" id="UP000007264"/>
    </source>
</evidence>
<reference evidence="2 3" key="1">
    <citation type="journal article" date="2012" name="Genome Biol.">
        <title>The genome of the polar eukaryotic microalga coccomyxa subellipsoidea reveals traits of cold adaptation.</title>
        <authorList>
            <person name="Blanc G."/>
            <person name="Agarkova I."/>
            <person name="Grimwood J."/>
            <person name="Kuo A."/>
            <person name="Brueggeman A."/>
            <person name="Dunigan D."/>
            <person name="Gurnon J."/>
            <person name="Ladunga I."/>
            <person name="Lindquist E."/>
            <person name="Lucas S."/>
            <person name="Pangilinan J."/>
            <person name="Proschold T."/>
            <person name="Salamov A."/>
            <person name="Schmutz J."/>
            <person name="Weeks D."/>
            <person name="Yamada T."/>
            <person name="Claverie J.M."/>
            <person name="Grigoriev I."/>
            <person name="Van Etten J."/>
            <person name="Lomsadze A."/>
            <person name="Borodovsky M."/>
        </authorList>
    </citation>
    <scope>NUCLEOTIDE SEQUENCE [LARGE SCALE GENOMIC DNA]</scope>
    <source>
        <strain evidence="2 3">C-169</strain>
    </source>
</reference>
<dbReference type="AlphaFoldDB" id="I0YYB8"/>
<feature type="compositionally biased region" description="Basic and acidic residues" evidence="1">
    <location>
        <begin position="34"/>
        <end position="53"/>
    </location>
</feature>
<organism evidence="2 3">
    <name type="scientific">Coccomyxa subellipsoidea (strain C-169)</name>
    <name type="common">Green microalga</name>
    <dbReference type="NCBI Taxonomy" id="574566"/>
    <lineage>
        <taxon>Eukaryota</taxon>
        <taxon>Viridiplantae</taxon>
        <taxon>Chlorophyta</taxon>
        <taxon>core chlorophytes</taxon>
        <taxon>Trebouxiophyceae</taxon>
        <taxon>Trebouxiophyceae incertae sedis</taxon>
        <taxon>Coccomyxaceae</taxon>
        <taxon>Coccomyxa</taxon>
        <taxon>Coccomyxa subellipsoidea</taxon>
    </lineage>
</organism>
<accession>I0YYB8</accession>
<dbReference type="KEGG" id="csl:COCSUDRAFT_62923"/>
<feature type="region of interest" description="Disordered" evidence="1">
    <location>
        <begin position="1"/>
        <end position="134"/>
    </location>
</feature>
<evidence type="ECO:0000313" key="2">
    <source>
        <dbReference type="EMBL" id="EIE23387.1"/>
    </source>
</evidence>
<dbReference type="GeneID" id="17041379"/>
<name>I0YYB8_COCSC</name>
<protein>
    <submittedName>
        <fullName evidence="2">Uncharacterized protein</fullName>
    </submittedName>
</protein>
<comment type="caution">
    <text evidence="2">The sequence shown here is derived from an EMBL/GenBank/DDBJ whole genome shotgun (WGS) entry which is preliminary data.</text>
</comment>
<dbReference type="RefSeq" id="XP_005647931.1">
    <property type="nucleotide sequence ID" value="XM_005647874.1"/>
</dbReference>
<dbReference type="EMBL" id="AGSI01000007">
    <property type="protein sequence ID" value="EIE23387.1"/>
    <property type="molecule type" value="Genomic_DNA"/>
</dbReference>
<dbReference type="OrthoDB" id="10343095at2759"/>
<keyword evidence="3" id="KW-1185">Reference proteome</keyword>
<dbReference type="Proteomes" id="UP000007264">
    <property type="component" value="Unassembled WGS sequence"/>
</dbReference>